<evidence type="ECO:0000313" key="8">
    <source>
        <dbReference type="Proteomes" id="UP001215216"/>
    </source>
</evidence>
<dbReference type="EC" id="4.4.1.13" evidence="2"/>
<keyword evidence="7" id="KW-0808">Transferase</keyword>
<dbReference type="Gene3D" id="3.90.1150.10">
    <property type="entry name" value="Aspartate Aminotransferase, domain 1"/>
    <property type="match status" value="1"/>
</dbReference>
<keyword evidence="4" id="KW-0456">Lyase</keyword>
<evidence type="ECO:0000256" key="5">
    <source>
        <dbReference type="ARBA" id="ARBA00037974"/>
    </source>
</evidence>
<dbReference type="RefSeq" id="WP_278013351.1">
    <property type="nucleotide sequence ID" value="NZ_CP121208.1"/>
</dbReference>
<dbReference type="Pfam" id="PF00155">
    <property type="entry name" value="Aminotran_1_2"/>
    <property type="match status" value="1"/>
</dbReference>
<evidence type="ECO:0000256" key="1">
    <source>
        <dbReference type="ARBA" id="ARBA00001933"/>
    </source>
</evidence>
<name>A0ABY8G201_9ACTO</name>
<dbReference type="PANTHER" id="PTHR43525">
    <property type="entry name" value="PROTEIN MALY"/>
    <property type="match status" value="1"/>
</dbReference>
<dbReference type="InterPro" id="IPR015421">
    <property type="entry name" value="PyrdxlP-dep_Trfase_major"/>
</dbReference>
<dbReference type="InterPro" id="IPR015424">
    <property type="entry name" value="PyrdxlP-dep_Trfase"/>
</dbReference>
<evidence type="ECO:0000313" key="7">
    <source>
        <dbReference type="EMBL" id="WFM83956.1"/>
    </source>
</evidence>
<evidence type="ECO:0000256" key="3">
    <source>
        <dbReference type="ARBA" id="ARBA00022898"/>
    </source>
</evidence>
<sequence length="401" mass="43835">MIFKVASFTVSYAPYMGFDSTLSDLRSSGSLKWADPQRPFQLWQAEMDFGIAPQIQHAICRYLASTAVGYLEPRQLAGLREATSSFVARNGLTVDPAYVRIAPDVVTIVDKLITSLSRPGERVLVFTPGYKGFRHLLPRTGRQMVEIPLINVNGKSTFNLTALEKELTIGAAVFLLVNPANPTGRVYTAKELASLDALLERFPRTRVIADEIHSPFVMEGTHIPYATVSENSARQSITTTSASKGWNLAGFKAAQVIFTNAEDLTTLAPAFDAGELAVSTLGVVAQTVAYNECWDWQRRALEVIRANRDELAARAATWPGVTLTPMEATYIAWLDFSGAQSMGLFPADVDVATHLEKFGLALTPGAEQGPGLDHFVRMMIAVPPAVFAEVIKRIESALKLR</sequence>
<dbReference type="CDD" id="cd00609">
    <property type="entry name" value="AAT_like"/>
    <property type="match status" value="1"/>
</dbReference>
<dbReference type="PANTHER" id="PTHR43525:SF2">
    <property type="entry name" value="CYSTATHIONINE BETA-LYASE-RELATED"/>
    <property type="match status" value="1"/>
</dbReference>
<evidence type="ECO:0000256" key="4">
    <source>
        <dbReference type="ARBA" id="ARBA00023239"/>
    </source>
</evidence>
<keyword evidence="7" id="KW-0032">Aminotransferase</keyword>
<organism evidence="7 8">
    <name type="scientific">Arcanobacterium canis</name>
    <dbReference type="NCBI Taxonomy" id="999183"/>
    <lineage>
        <taxon>Bacteria</taxon>
        <taxon>Bacillati</taxon>
        <taxon>Actinomycetota</taxon>
        <taxon>Actinomycetes</taxon>
        <taxon>Actinomycetales</taxon>
        <taxon>Actinomycetaceae</taxon>
        <taxon>Arcanobacterium</taxon>
    </lineage>
</organism>
<dbReference type="InterPro" id="IPR051798">
    <property type="entry name" value="Class-II_PLP-Dep_Aminotrans"/>
</dbReference>
<evidence type="ECO:0000256" key="2">
    <source>
        <dbReference type="ARBA" id="ARBA00012224"/>
    </source>
</evidence>
<feature type="domain" description="Aminotransferase class I/classII large" evidence="6">
    <location>
        <begin position="54"/>
        <end position="394"/>
    </location>
</feature>
<dbReference type="SUPFAM" id="SSF53383">
    <property type="entry name" value="PLP-dependent transferases"/>
    <property type="match status" value="1"/>
</dbReference>
<dbReference type="InterPro" id="IPR004839">
    <property type="entry name" value="Aminotransferase_I/II_large"/>
</dbReference>
<reference evidence="7 8" key="1">
    <citation type="submission" date="2023-03" db="EMBL/GenBank/DDBJ databases">
        <title>Complete genome of Arcanobacterium canis strain DSM 25104 isolated in 2010 from a canine otitis externa in Germany.</title>
        <authorList>
            <person name="Borowiak M."/>
            <person name="Kreitlow A."/>
            <person name="Malorny B."/>
            <person name="Laemmler C."/>
            <person name="Prenger-Berninghoff E."/>
            <person name="Ploetz M."/>
            <person name="Abdulmawjood A."/>
        </authorList>
    </citation>
    <scope>NUCLEOTIDE SEQUENCE [LARGE SCALE GENOMIC DNA]</scope>
    <source>
        <strain evidence="7 8">DSM 25104</strain>
    </source>
</reference>
<dbReference type="EMBL" id="CP121208">
    <property type="protein sequence ID" value="WFM83956.1"/>
    <property type="molecule type" value="Genomic_DNA"/>
</dbReference>
<comment type="cofactor">
    <cofactor evidence="1">
        <name>pyridoxal 5'-phosphate</name>
        <dbReference type="ChEBI" id="CHEBI:597326"/>
    </cofactor>
</comment>
<keyword evidence="8" id="KW-1185">Reference proteome</keyword>
<dbReference type="InterPro" id="IPR015422">
    <property type="entry name" value="PyrdxlP-dep_Trfase_small"/>
</dbReference>
<proteinExistence type="inferred from homology"/>
<keyword evidence="3" id="KW-0663">Pyridoxal phosphate</keyword>
<evidence type="ECO:0000259" key="6">
    <source>
        <dbReference type="Pfam" id="PF00155"/>
    </source>
</evidence>
<protein>
    <recommendedName>
        <fullName evidence="2">cysteine-S-conjugate beta-lyase</fullName>
        <ecNumber evidence="2">4.4.1.13</ecNumber>
    </recommendedName>
</protein>
<dbReference type="Gene3D" id="3.40.640.10">
    <property type="entry name" value="Type I PLP-dependent aspartate aminotransferase-like (Major domain)"/>
    <property type="match status" value="1"/>
</dbReference>
<gene>
    <name evidence="7" type="ORF">P7079_02975</name>
</gene>
<comment type="similarity">
    <text evidence="5">Belongs to the class-II pyridoxal-phosphate-dependent aminotransferase family. MalY/PatB cystathionine beta-lyase subfamily.</text>
</comment>
<dbReference type="Proteomes" id="UP001215216">
    <property type="component" value="Chromosome"/>
</dbReference>
<dbReference type="GO" id="GO:0008483">
    <property type="term" value="F:transaminase activity"/>
    <property type="evidence" value="ECO:0007669"/>
    <property type="project" value="UniProtKB-KW"/>
</dbReference>
<accession>A0ABY8G201</accession>